<dbReference type="Gramene" id="Os02t0142060-01">
    <property type="protein sequence ID" value="Os02t0142060-01"/>
    <property type="gene ID" value="Os02g0142060"/>
</dbReference>
<accession>A0A0P0VEN5</accession>
<gene>
    <name evidence="1" type="ordered locus">Os02g0142060</name>
    <name evidence="1" type="ORF">OSNPB_020142060</name>
</gene>
<dbReference type="PaxDb" id="39947-A0A0P0VEN5"/>
<protein>
    <submittedName>
        <fullName evidence="1">Os02g0142060 protein</fullName>
    </submittedName>
</protein>
<dbReference type="AlphaFoldDB" id="A0A0P0VEN5"/>
<reference evidence="1 2" key="2">
    <citation type="journal article" date="2013" name="Plant Cell Physiol.">
        <title>Rice Annotation Project Database (RAP-DB): an integrative and interactive database for rice genomics.</title>
        <authorList>
            <person name="Sakai H."/>
            <person name="Lee S.S."/>
            <person name="Tanaka T."/>
            <person name="Numa H."/>
            <person name="Kim J."/>
            <person name="Kawahara Y."/>
            <person name="Wakimoto H."/>
            <person name="Yang C.C."/>
            <person name="Iwamoto M."/>
            <person name="Abe T."/>
            <person name="Yamada Y."/>
            <person name="Muto A."/>
            <person name="Inokuchi H."/>
            <person name="Ikemura T."/>
            <person name="Matsumoto T."/>
            <person name="Sasaki T."/>
            <person name="Itoh T."/>
        </authorList>
    </citation>
    <scope>NUCLEOTIDE SEQUENCE [LARGE SCALE GENOMIC DNA]</scope>
    <source>
        <strain evidence="2">cv. Nipponbare</strain>
    </source>
</reference>
<evidence type="ECO:0000313" key="2">
    <source>
        <dbReference type="Proteomes" id="UP000059680"/>
    </source>
</evidence>
<keyword evidence="2" id="KW-1185">Reference proteome</keyword>
<feature type="non-terminal residue" evidence="1">
    <location>
        <position position="1"/>
    </location>
</feature>
<proteinExistence type="predicted"/>
<dbReference type="Proteomes" id="UP000059680">
    <property type="component" value="Chromosome 2"/>
</dbReference>
<sequence>WRAWWVVDPALGSMPAAVRQWAADPAAKFKASSGRLPSIIPLPPEAVTAACFLDIPAKSEPGCLLTKALSFHRPPKPCTPAWSSQLQVKVTSAKSG</sequence>
<dbReference type="InParanoid" id="A0A0P0VEN5"/>
<organism evidence="1 2">
    <name type="scientific">Oryza sativa subsp. japonica</name>
    <name type="common">Rice</name>
    <dbReference type="NCBI Taxonomy" id="39947"/>
    <lineage>
        <taxon>Eukaryota</taxon>
        <taxon>Viridiplantae</taxon>
        <taxon>Streptophyta</taxon>
        <taxon>Embryophyta</taxon>
        <taxon>Tracheophyta</taxon>
        <taxon>Spermatophyta</taxon>
        <taxon>Magnoliopsida</taxon>
        <taxon>Liliopsida</taxon>
        <taxon>Poales</taxon>
        <taxon>Poaceae</taxon>
        <taxon>BOP clade</taxon>
        <taxon>Oryzoideae</taxon>
        <taxon>Oryzeae</taxon>
        <taxon>Oryzinae</taxon>
        <taxon>Oryza</taxon>
        <taxon>Oryza sativa</taxon>
    </lineage>
</organism>
<reference evidence="1 2" key="3">
    <citation type="journal article" date="2013" name="Rice">
        <title>Improvement of the Oryza sativa Nipponbare reference genome using next generation sequence and optical map data.</title>
        <authorList>
            <person name="Kawahara Y."/>
            <person name="de la Bastide M."/>
            <person name="Hamilton J.P."/>
            <person name="Kanamori H."/>
            <person name="McCombie W.R."/>
            <person name="Ouyang S."/>
            <person name="Schwartz D.C."/>
            <person name="Tanaka T."/>
            <person name="Wu J."/>
            <person name="Zhou S."/>
            <person name="Childs K.L."/>
            <person name="Davidson R.M."/>
            <person name="Lin H."/>
            <person name="Quesada-Ocampo L."/>
            <person name="Vaillancourt B."/>
            <person name="Sakai H."/>
            <person name="Lee S.S."/>
            <person name="Kim J."/>
            <person name="Numa H."/>
            <person name="Itoh T."/>
            <person name="Buell C.R."/>
            <person name="Matsumoto T."/>
        </authorList>
    </citation>
    <scope>NUCLEOTIDE SEQUENCE [LARGE SCALE GENOMIC DNA]</scope>
    <source>
        <strain evidence="2">cv. Nipponbare</strain>
    </source>
</reference>
<evidence type="ECO:0000313" key="1">
    <source>
        <dbReference type="EMBL" id="BAS76928.1"/>
    </source>
</evidence>
<reference evidence="2" key="1">
    <citation type="journal article" date="2005" name="Nature">
        <title>The map-based sequence of the rice genome.</title>
        <authorList>
            <consortium name="International rice genome sequencing project (IRGSP)"/>
            <person name="Matsumoto T."/>
            <person name="Wu J."/>
            <person name="Kanamori H."/>
            <person name="Katayose Y."/>
            <person name="Fujisawa M."/>
            <person name="Namiki N."/>
            <person name="Mizuno H."/>
            <person name="Yamamoto K."/>
            <person name="Antonio B.A."/>
            <person name="Baba T."/>
            <person name="Sakata K."/>
            <person name="Nagamura Y."/>
            <person name="Aoki H."/>
            <person name="Arikawa K."/>
            <person name="Arita K."/>
            <person name="Bito T."/>
            <person name="Chiden Y."/>
            <person name="Fujitsuka N."/>
            <person name="Fukunaka R."/>
            <person name="Hamada M."/>
            <person name="Harada C."/>
            <person name="Hayashi A."/>
            <person name="Hijishita S."/>
            <person name="Honda M."/>
            <person name="Hosokawa S."/>
            <person name="Ichikawa Y."/>
            <person name="Idonuma A."/>
            <person name="Iijima M."/>
            <person name="Ikeda M."/>
            <person name="Ikeno M."/>
            <person name="Ito K."/>
            <person name="Ito S."/>
            <person name="Ito T."/>
            <person name="Ito Y."/>
            <person name="Ito Y."/>
            <person name="Iwabuchi A."/>
            <person name="Kamiya K."/>
            <person name="Karasawa W."/>
            <person name="Kurita K."/>
            <person name="Katagiri S."/>
            <person name="Kikuta A."/>
            <person name="Kobayashi H."/>
            <person name="Kobayashi N."/>
            <person name="Machita K."/>
            <person name="Maehara T."/>
            <person name="Masukawa M."/>
            <person name="Mizubayashi T."/>
            <person name="Mukai Y."/>
            <person name="Nagasaki H."/>
            <person name="Nagata Y."/>
            <person name="Naito S."/>
            <person name="Nakashima M."/>
            <person name="Nakama Y."/>
            <person name="Nakamichi Y."/>
            <person name="Nakamura M."/>
            <person name="Meguro A."/>
            <person name="Negishi M."/>
            <person name="Ohta I."/>
            <person name="Ohta T."/>
            <person name="Okamoto M."/>
            <person name="Ono N."/>
            <person name="Saji S."/>
            <person name="Sakaguchi M."/>
            <person name="Sakai K."/>
            <person name="Shibata M."/>
            <person name="Shimokawa T."/>
            <person name="Song J."/>
            <person name="Takazaki Y."/>
            <person name="Terasawa K."/>
            <person name="Tsugane M."/>
            <person name="Tsuji K."/>
            <person name="Ueda S."/>
            <person name="Waki K."/>
            <person name="Yamagata H."/>
            <person name="Yamamoto M."/>
            <person name="Yamamoto S."/>
            <person name="Yamane H."/>
            <person name="Yoshiki S."/>
            <person name="Yoshihara R."/>
            <person name="Yukawa K."/>
            <person name="Zhong H."/>
            <person name="Yano M."/>
            <person name="Yuan Q."/>
            <person name="Ouyang S."/>
            <person name="Liu J."/>
            <person name="Jones K.M."/>
            <person name="Gansberger K."/>
            <person name="Moffat K."/>
            <person name="Hill J."/>
            <person name="Bera J."/>
            <person name="Fadrosh D."/>
            <person name="Jin S."/>
            <person name="Johri S."/>
            <person name="Kim M."/>
            <person name="Overton L."/>
            <person name="Reardon M."/>
            <person name="Tsitrin T."/>
            <person name="Vuong H."/>
            <person name="Weaver B."/>
            <person name="Ciecko A."/>
            <person name="Tallon L."/>
            <person name="Jackson J."/>
            <person name="Pai G."/>
            <person name="Aken S.V."/>
            <person name="Utterback T."/>
            <person name="Reidmuller S."/>
            <person name="Feldblyum T."/>
            <person name="Hsiao J."/>
            <person name="Zismann V."/>
            <person name="Iobst S."/>
            <person name="de Vazeille A.R."/>
            <person name="Buell C.R."/>
            <person name="Ying K."/>
            <person name="Li Y."/>
            <person name="Lu T."/>
            <person name="Huang Y."/>
            <person name="Zhao Q."/>
            <person name="Feng Q."/>
            <person name="Zhang L."/>
            <person name="Zhu J."/>
            <person name="Weng Q."/>
            <person name="Mu J."/>
            <person name="Lu Y."/>
            <person name="Fan D."/>
            <person name="Liu Y."/>
            <person name="Guan J."/>
            <person name="Zhang Y."/>
            <person name="Yu S."/>
            <person name="Liu X."/>
            <person name="Zhang Y."/>
            <person name="Hong G."/>
            <person name="Han B."/>
            <person name="Choisne N."/>
            <person name="Demange N."/>
            <person name="Orjeda G."/>
            <person name="Samain S."/>
            <person name="Cattolico L."/>
            <person name="Pelletier E."/>
            <person name="Couloux A."/>
            <person name="Segurens B."/>
            <person name="Wincker P."/>
            <person name="D'Hont A."/>
            <person name="Scarpelli C."/>
            <person name="Weissenbach J."/>
            <person name="Salanoubat M."/>
            <person name="Quetier F."/>
            <person name="Yu Y."/>
            <person name="Kim H.R."/>
            <person name="Rambo T."/>
            <person name="Currie J."/>
            <person name="Collura K."/>
            <person name="Luo M."/>
            <person name="Yang T."/>
            <person name="Ammiraju J.S.S."/>
            <person name="Engler F."/>
            <person name="Soderlund C."/>
            <person name="Wing R.A."/>
            <person name="Palmer L.E."/>
            <person name="de la Bastide M."/>
            <person name="Spiegel L."/>
            <person name="Nascimento L."/>
            <person name="Zutavern T."/>
            <person name="O'Shaughnessy A."/>
            <person name="Dike S."/>
            <person name="Dedhia N."/>
            <person name="Preston R."/>
            <person name="Balija V."/>
            <person name="McCombie W.R."/>
            <person name="Chow T."/>
            <person name="Chen H."/>
            <person name="Chung M."/>
            <person name="Chen C."/>
            <person name="Shaw J."/>
            <person name="Wu H."/>
            <person name="Hsiao K."/>
            <person name="Chao Y."/>
            <person name="Chu M."/>
            <person name="Cheng C."/>
            <person name="Hour A."/>
            <person name="Lee P."/>
            <person name="Lin S."/>
            <person name="Lin Y."/>
            <person name="Liou J."/>
            <person name="Liu S."/>
            <person name="Hsing Y."/>
            <person name="Raghuvanshi S."/>
            <person name="Mohanty A."/>
            <person name="Bharti A.K."/>
            <person name="Gaur A."/>
            <person name="Gupta V."/>
            <person name="Kumar D."/>
            <person name="Ravi V."/>
            <person name="Vij S."/>
            <person name="Kapur A."/>
            <person name="Khurana P."/>
            <person name="Khurana P."/>
            <person name="Khurana J.P."/>
            <person name="Tyagi A.K."/>
            <person name="Gaikwad K."/>
            <person name="Singh A."/>
            <person name="Dalal V."/>
            <person name="Srivastava S."/>
            <person name="Dixit A."/>
            <person name="Pal A.K."/>
            <person name="Ghazi I.A."/>
            <person name="Yadav M."/>
            <person name="Pandit A."/>
            <person name="Bhargava A."/>
            <person name="Sureshbabu K."/>
            <person name="Batra K."/>
            <person name="Sharma T.R."/>
            <person name="Mohapatra T."/>
            <person name="Singh N.K."/>
            <person name="Messing J."/>
            <person name="Nelson A.B."/>
            <person name="Fuks G."/>
            <person name="Kavchok S."/>
            <person name="Keizer G."/>
            <person name="Linton E."/>
            <person name="Llaca V."/>
            <person name="Song R."/>
            <person name="Tanyolac B."/>
            <person name="Young S."/>
            <person name="Ho-Il K."/>
            <person name="Hahn J.H."/>
            <person name="Sangsakoo G."/>
            <person name="Vanavichit A."/>
            <person name="de Mattos Luiz.A.T."/>
            <person name="Zimmer P.D."/>
            <person name="Malone G."/>
            <person name="Dellagostin O."/>
            <person name="de Oliveira A.C."/>
            <person name="Bevan M."/>
            <person name="Bancroft I."/>
            <person name="Minx P."/>
            <person name="Cordum H."/>
            <person name="Wilson R."/>
            <person name="Cheng Z."/>
            <person name="Jin W."/>
            <person name="Jiang J."/>
            <person name="Leong S.A."/>
            <person name="Iwama H."/>
            <person name="Gojobori T."/>
            <person name="Itoh T."/>
            <person name="Niimura Y."/>
            <person name="Fujii Y."/>
            <person name="Habara T."/>
            <person name="Sakai H."/>
            <person name="Sato Y."/>
            <person name="Wilson G."/>
            <person name="Kumar K."/>
            <person name="McCouch S."/>
            <person name="Juretic N."/>
            <person name="Hoen D."/>
            <person name="Wright S."/>
            <person name="Bruskiewich R."/>
            <person name="Bureau T."/>
            <person name="Miyao A."/>
            <person name="Hirochika H."/>
            <person name="Nishikawa T."/>
            <person name="Kadowaki K."/>
            <person name="Sugiura M."/>
            <person name="Burr B."/>
            <person name="Sasaki T."/>
        </authorList>
    </citation>
    <scope>NUCLEOTIDE SEQUENCE [LARGE SCALE GENOMIC DNA]</scope>
    <source>
        <strain evidence="2">cv. Nipponbare</strain>
    </source>
</reference>
<name>A0A0P0VEN5_ORYSJ</name>
<dbReference type="EMBL" id="AP014958">
    <property type="protein sequence ID" value="BAS76928.1"/>
    <property type="molecule type" value="Genomic_DNA"/>
</dbReference>